<dbReference type="PANTHER" id="PTHR43156:SF2">
    <property type="entry name" value="STAGE II SPORULATION PROTEIN E"/>
    <property type="match status" value="1"/>
</dbReference>
<evidence type="ECO:0000313" key="3">
    <source>
        <dbReference type="EMBL" id="KAB2930735.1"/>
    </source>
</evidence>
<dbReference type="AlphaFoldDB" id="A0A833GZJ3"/>
<dbReference type="InterPro" id="IPR036457">
    <property type="entry name" value="PPM-type-like_dom_sf"/>
</dbReference>
<evidence type="ECO:0000256" key="1">
    <source>
        <dbReference type="ARBA" id="ARBA00022801"/>
    </source>
</evidence>
<protein>
    <submittedName>
        <fullName evidence="3">SpoIIE family protein phosphatase</fullName>
    </submittedName>
</protein>
<dbReference type="Gene3D" id="3.60.40.10">
    <property type="entry name" value="PPM-type phosphatase domain"/>
    <property type="match status" value="1"/>
</dbReference>
<reference evidence="3 4" key="1">
    <citation type="submission" date="2019-10" db="EMBL/GenBank/DDBJ databases">
        <title>Extracellular Electron Transfer in a Candidatus Methanoperedens spp. Enrichment Culture.</title>
        <authorList>
            <person name="Berger S."/>
            <person name="Rangel Shaw D."/>
            <person name="Berben T."/>
            <person name="In 'T Zandt M."/>
            <person name="Frank J."/>
            <person name="Reimann J."/>
            <person name="Jetten M.S.M."/>
            <person name="Welte C.U."/>
        </authorList>
    </citation>
    <scope>NUCLEOTIDE SEQUENCE [LARGE SCALE GENOMIC DNA]</scope>
    <source>
        <strain evidence="3">SB12</strain>
    </source>
</reference>
<keyword evidence="1" id="KW-0378">Hydrolase</keyword>
<dbReference type="GO" id="GO:0016791">
    <property type="term" value="F:phosphatase activity"/>
    <property type="evidence" value="ECO:0007669"/>
    <property type="project" value="TreeGrafter"/>
</dbReference>
<dbReference type="InterPro" id="IPR001932">
    <property type="entry name" value="PPM-type_phosphatase-like_dom"/>
</dbReference>
<sequence>MDDLQVLDVLFEHELLPFERKGEIQEMVRKSTDPLGAFLVKKKLLSERALYRFITRDLGMNSKEVFRFKDYEITGRTIPKYRTSGDFFGIFPLSNSRVAVTLCDVAGKGIEAALLTIHLANLLNSGVDMSSVVPSSVMKKVNIISRAFFEVDRYSTFVFIILDLLSGTVEYSAAGSPPLLRYAYRENEVEELDTRNIPIGIFDDFQYRGSRSDLNPGDAILLFTDGAYEGEDLQGRAYGIDRMKRVFKKYARQSTRSLLRHLIFDWRRHSIFRRQADDTTYLVLRRVKKKR</sequence>
<dbReference type="Proteomes" id="UP000460298">
    <property type="component" value="Unassembled WGS sequence"/>
</dbReference>
<proteinExistence type="predicted"/>
<comment type="caution">
    <text evidence="3">The sequence shown here is derived from an EMBL/GenBank/DDBJ whole genome shotgun (WGS) entry which is preliminary data.</text>
</comment>
<dbReference type="Pfam" id="PF07228">
    <property type="entry name" value="SpoIIE"/>
    <property type="match status" value="1"/>
</dbReference>
<dbReference type="EMBL" id="WBUI01000018">
    <property type="protein sequence ID" value="KAB2930735.1"/>
    <property type="molecule type" value="Genomic_DNA"/>
</dbReference>
<dbReference type="SMART" id="SM00331">
    <property type="entry name" value="PP2C_SIG"/>
    <property type="match status" value="1"/>
</dbReference>
<evidence type="ECO:0000313" key="4">
    <source>
        <dbReference type="Proteomes" id="UP000460298"/>
    </source>
</evidence>
<accession>A0A833GZJ3</accession>
<feature type="domain" description="PPM-type phosphatase" evidence="2">
    <location>
        <begin position="70"/>
        <end position="286"/>
    </location>
</feature>
<name>A0A833GZJ3_9LEPT</name>
<dbReference type="InterPro" id="IPR052016">
    <property type="entry name" value="Bact_Sigma-Reg"/>
</dbReference>
<dbReference type="PANTHER" id="PTHR43156">
    <property type="entry name" value="STAGE II SPORULATION PROTEIN E-RELATED"/>
    <property type="match status" value="1"/>
</dbReference>
<evidence type="ECO:0000259" key="2">
    <source>
        <dbReference type="SMART" id="SM00331"/>
    </source>
</evidence>
<gene>
    <name evidence="3" type="ORF">F9K24_15985</name>
</gene>
<dbReference type="SUPFAM" id="SSF81606">
    <property type="entry name" value="PP2C-like"/>
    <property type="match status" value="1"/>
</dbReference>
<organism evidence="3 4">
    <name type="scientific">Leptonema illini</name>
    <dbReference type="NCBI Taxonomy" id="183"/>
    <lineage>
        <taxon>Bacteria</taxon>
        <taxon>Pseudomonadati</taxon>
        <taxon>Spirochaetota</taxon>
        <taxon>Spirochaetia</taxon>
        <taxon>Leptospirales</taxon>
        <taxon>Leptospiraceae</taxon>
        <taxon>Leptonema</taxon>
    </lineage>
</organism>